<reference evidence="1 2" key="1">
    <citation type="submission" date="2016-09" db="EMBL/GenBank/DDBJ databases">
        <title>Draft genome sequence of the soil isolate, Lysinibacillus fusiformis M5, a potential hypoxanthine producer.</title>
        <authorList>
            <person name="Gallegos-Monterrosa R."/>
            <person name="Maroti G."/>
            <person name="Balint B."/>
            <person name="Kovacs A.T."/>
        </authorList>
    </citation>
    <scope>NUCLEOTIDE SEQUENCE [LARGE SCALE GENOMIC DNA]</scope>
    <source>
        <strain evidence="1 2">M5</strain>
    </source>
</reference>
<dbReference type="Proteomes" id="UP000094784">
    <property type="component" value="Unassembled WGS sequence"/>
</dbReference>
<name>A0A1E4QYG0_9BACI</name>
<organism evidence="1 2">
    <name type="scientific">Lysinibacillus fusiformis</name>
    <dbReference type="NCBI Taxonomy" id="28031"/>
    <lineage>
        <taxon>Bacteria</taxon>
        <taxon>Bacillati</taxon>
        <taxon>Bacillota</taxon>
        <taxon>Bacilli</taxon>
        <taxon>Bacillales</taxon>
        <taxon>Bacillaceae</taxon>
        <taxon>Lysinibacillus</taxon>
    </lineage>
</organism>
<accession>A0A1E4QYG0</accession>
<dbReference type="EMBL" id="MECQ01000008">
    <property type="protein sequence ID" value="ODV53236.1"/>
    <property type="molecule type" value="Genomic_DNA"/>
</dbReference>
<evidence type="ECO:0000313" key="2">
    <source>
        <dbReference type="Proteomes" id="UP000094784"/>
    </source>
</evidence>
<comment type="caution">
    <text evidence="1">The sequence shown here is derived from an EMBL/GenBank/DDBJ whole genome shotgun (WGS) entry which is preliminary data.</text>
</comment>
<protein>
    <submittedName>
        <fullName evidence="1">Uncharacterized protein</fullName>
    </submittedName>
</protein>
<sequence length="585" mass="67619">MIIYPAQHKIIGENELSPGDIQLAYIDANNIQKEYKVINVNHKSSVERLESVYPYEGFDRPDPYLFDKNKNLVSVAPDMMRTESGYAFFPAEAVEFSPELFDFRVSVKKHFFYESNRPVDIKVGVIEKDRVYAESLIKIFGDAYRKNLITSNFKVNSGDIKIESLTNLSIEECDLVFIESNNTKTYWDSEEIIDFNEILDDHTNIWLCIGDSNALGVAESYYEFSNDFTLIGNTIYGEDRFKDIKLDSCINENEIQKAFPDFEYIENVYLYDVPVAILHKKDKGFLFVSHKSAVLNAEKNYKLIYEILNYVYTQGYSRTKWISGWITDHPVDYIPRRESIFGRNHEQYLIDELLGSRLHDGDTVTIVNIKIVQDDKVSLKGIGTSNEIFFEKIGGEKDPEKSTGQRSYYTTRRTVILYTENAVNRLETPLKFSIKATSKGDYIHIDEFKSTSLETNITEKTVLRIPDTFATYCIVLKENIFTIKRLDHLNESDGYVILVFELRKKSSIKSHDVRVPGGGLPEKSEGNYNLFDIGHVKGRPYRRGGTMVIELPKRLQEFESYIRNAVERHIVSGEHYILVYKEQEA</sequence>
<dbReference type="RefSeq" id="WP_069483479.1">
    <property type="nucleotide sequence ID" value="NZ_KV766183.1"/>
</dbReference>
<proteinExistence type="predicted"/>
<dbReference type="AlphaFoldDB" id="A0A1E4QYG0"/>
<evidence type="ECO:0000313" key="1">
    <source>
        <dbReference type="EMBL" id="ODV53236.1"/>
    </source>
</evidence>
<gene>
    <name evidence="1" type="ORF">BG258_23320</name>
</gene>